<evidence type="ECO:0000313" key="2">
    <source>
        <dbReference type="EMBL" id="CAB1438579.1"/>
    </source>
</evidence>
<dbReference type="AlphaFoldDB" id="A0A9N7UY32"/>
<feature type="compositionally biased region" description="Basic and acidic residues" evidence="1">
    <location>
        <begin position="1"/>
        <end position="10"/>
    </location>
</feature>
<dbReference type="Proteomes" id="UP001153269">
    <property type="component" value="Unassembled WGS sequence"/>
</dbReference>
<name>A0A9N7UY32_PLEPL</name>
<reference evidence="2" key="1">
    <citation type="submission" date="2020-03" db="EMBL/GenBank/DDBJ databases">
        <authorList>
            <person name="Weist P."/>
        </authorList>
    </citation>
    <scope>NUCLEOTIDE SEQUENCE</scope>
</reference>
<evidence type="ECO:0000256" key="1">
    <source>
        <dbReference type="SAM" id="MobiDB-lite"/>
    </source>
</evidence>
<feature type="compositionally biased region" description="Pro residues" evidence="1">
    <location>
        <begin position="28"/>
        <end position="37"/>
    </location>
</feature>
<evidence type="ECO:0000313" key="3">
    <source>
        <dbReference type="Proteomes" id="UP001153269"/>
    </source>
</evidence>
<sequence>KMVEERRSEEQSITSRSEYPRALQASTPTPPPPPPPTFSSTLLPPSCTPLSVSVNGYLKETIAPSPLQRSDKPGSELNTHSRAHSGATDIQSEVVGEQEPEVGGGGGGSNGRSPCVSRFLPAK</sequence>
<feature type="region of interest" description="Disordered" evidence="1">
    <location>
        <begin position="1"/>
        <end position="123"/>
    </location>
</feature>
<organism evidence="2 3">
    <name type="scientific">Pleuronectes platessa</name>
    <name type="common">European plaice</name>
    <dbReference type="NCBI Taxonomy" id="8262"/>
    <lineage>
        <taxon>Eukaryota</taxon>
        <taxon>Metazoa</taxon>
        <taxon>Chordata</taxon>
        <taxon>Craniata</taxon>
        <taxon>Vertebrata</taxon>
        <taxon>Euteleostomi</taxon>
        <taxon>Actinopterygii</taxon>
        <taxon>Neopterygii</taxon>
        <taxon>Teleostei</taxon>
        <taxon>Neoteleostei</taxon>
        <taxon>Acanthomorphata</taxon>
        <taxon>Carangaria</taxon>
        <taxon>Pleuronectiformes</taxon>
        <taxon>Pleuronectoidei</taxon>
        <taxon>Pleuronectidae</taxon>
        <taxon>Pleuronectes</taxon>
    </lineage>
</organism>
<accession>A0A9N7UY32</accession>
<feature type="compositionally biased region" description="Low complexity" evidence="1">
    <location>
        <begin position="38"/>
        <end position="51"/>
    </location>
</feature>
<comment type="caution">
    <text evidence="2">The sequence shown here is derived from an EMBL/GenBank/DDBJ whole genome shotgun (WGS) entry which is preliminary data.</text>
</comment>
<gene>
    <name evidence="2" type="ORF">PLEPLA_LOCUS26476</name>
</gene>
<keyword evidence="3" id="KW-1185">Reference proteome</keyword>
<proteinExistence type="predicted"/>
<feature type="non-terminal residue" evidence="2">
    <location>
        <position position="1"/>
    </location>
</feature>
<protein>
    <submittedName>
        <fullName evidence="2">Uncharacterized protein</fullName>
    </submittedName>
</protein>
<dbReference type="EMBL" id="CADEAL010002183">
    <property type="protein sequence ID" value="CAB1438579.1"/>
    <property type="molecule type" value="Genomic_DNA"/>
</dbReference>